<gene>
    <name evidence="2" type="ordered locus">VIBHAR_06435</name>
</gene>
<reference evidence="2 3" key="1">
    <citation type="submission" date="2007-08" db="EMBL/GenBank/DDBJ databases">
        <authorList>
            <consortium name="The Vibrio harveyi Genome Sequencing Project"/>
            <person name="Bassler B."/>
            <person name="Clifton S.W."/>
            <person name="Fulton L."/>
            <person name="Delehaunty K."/>
            <person name="Fronick C."/>
            <person name="Harrison M."/>
            <person name="Markivic C."/>
            <person name="Fulton R."/>
            <person name="Tin-Wollam A.-M."/>
            <person name="Shah N."/>
            <person name="Pepin K."/>
            <person name="Nash W."/>
            <person name="Thiruvilangam P."/>
            <person name="Bhonagiri V."/>
            <person name="Waters C."/>
            <person name="Tu K.C."/>
            <person name="Irgon J."/>
            <person name="Wilson R.K."/>
        </authorList>
    </citation>
    <scope>NUCLEOTIDE SEQUENCE [LARGE SCALE GENOMIC DNA]</scope>
    <source>
        <strain evidence="3">ATCC BAA-1116 / BB120</strain>
    </source>
</reference>
<dbReference type="Proteomes" id="UP000008152">
    <property type="component" value="Chromosome II"/>
</dbReference>
<feature type="domain" description="DUF2007" evidence="1">
    <location>
        <begin position="1"/>
        <end position="65"/>
    </location>
</feature>
<dbReference type="SUPFAM" id="SSF54913">
    <property type="entry name" value="GlnB-like"/>
    <property type="match status" value="1"/>
</dbReference>
<dbReference type="AlphaFoldDB" id="A7N888"/>
<evidence type="ECO:0000259" key="1">
    <source>
        <dbReference type="Pfam" id="PF09413"/>
    </source>
</evidence>
<dbReference type="InterPro" id="IPR011322">
    <property type="entry name" value="N-reg_PII-like_a/b"/>
</dbReference>
<evidence type="ECO:0000313" key="2">
    <source>
        <dbReference type="EMBL" id="ABU74326.1"/>
    </source>
</evidence>
<dbReference type="KEGG" id="vha:VIBHAR_06435"/>
<dbReference type="EMBL" id="CP000790">
    <property type="protein sequence ID" value="ABU74326.1"/>
    <property type="molecule type" value="Genomic_DNA"/>
</dbReference>
<name>A7N888_VIBC1</name>
<dbReference type="RefSeq" id="WP_012129877.1">
    <property type="nucleotide sequence ID" value="NC_009784.1"/>
</dbReference>
<proteinExistence type="predicted"/>
<accession>A7N888</accession>
<sequence length="135" mass="15008">MIVVARFSFPHEAHIAKANLESAGIQSFIADEHTVNTQWLYSNAIIGGVRLMVSEEDFEEATELLSCDFSESLETHSVVAGEKKDLCPHCGSSDLSAHTKGKRPAFLVFILLGFPLFFYKQGYKCNQCGEFSEQL</sequence>
<dbReference type="Pfam" id="PF09413">
    <property type="entry name" value="DUF2007"/>
    <property type="match status" value="1"/>
</dbReference>
<dbReference type="InterPro" id="IPR018551">
    <property type="entry name" value="DUF2007"/>
</dbReference>
<evidence type="ECO:0000313" key="3">
    <source>
        <dbReference type="Proteomes" id="UP000008152"/>
    </source>
</evidence>
<dbReference type="Gene3D" id="3.30.70.790">
    <property type="entry name" value="UreE, C-terminal domain"/>
    <property type="match status" value="1"/>
</dbReference>
<organism evidence="2 3">
    <name type="scientific">Vibrio campbellii (strain ATCC BAA-1116)</name>
    <dbReference type="NCBI Taxonomy" id="2902295"/>
    <lineage>
        <taxon>Bacteria</taxon>
        <taxon>Pseudomonadati</taxon>
        <taxon>Pseudomonadota</taxon>
        <taxon>Gammaproteobacteria</taxon>
        <taxon>Vibrionales</taxon>
        <taxon>Vibrionaceae</taxon>
        <taxon>Vibrio</taxon>
    </lineage>
</organism>
<protein>
    <recommendedName>
        <fullName evidence="1">DUF2007 domain-containing protein</fullName>
    </recommendedName>
</protein>
<dbReference type="PATRIC" id="fig|338187.25.peg.3936"/>